<dbReference type="SUPFAM" id="SSF54211">
    <property type="entry name" value="Ribosomal protein S5 domain 2-like"/>
    <property type="match status" value="1"/>
</dbReference>
<keyword evidence="4" id="KW-0067">ATP-binding</keyword>
<evidence type="ECO:0000259" key="5">
    <source>
        <dbReference type="Pfam" id="PF00288"/>
    </source>
</evidence>
<accession>A0A161K7H5</accession>
<dbReference type="NCBIfam" id="TIGR00154">
    <property type="entry name" value="ispE"/>
    <property type="match status" value="1"/>
</dbReference>
<dbReference type="PANTHER" id="PTHR43527">
    <property type="entry name" value="4-DIPHOSPHOCYTIDYL-2-C-METHYL-D-ERYTHRITOL KINASE, CHLOROPLASTIC"/>
    <property type="match status" value="1"/>
</dbReference>
<feature type="domain" description="GHMP kinase N-terminal" evidence="5">
    <location>
        <begin position="61"/>
        <end position="139"/>
    </location>
</feature>
<sequence>MEILAYAKLNLTFEILGRRVDGFHNVTTIMQTIDLSDLLRIEPAADLKVECEYPELAGEQNLVWKAAVELAKAGDIEPTALVTVEKHIPVAMGLGGGSSDAAAALLGLNSLWGLGFSLDELATIAASLGSDISFFLWGGTALAQGKGDQITSLSPLPPLAVTLVFPDLAIPNKTAEMYSRLNMGQFSDGGITRQMVQILTAGQFVKESVRGLLFNAFSEVAARSYSELLEMCRQVADRGGPVMHLCGAGPALFTLPSSEEEHQWIAELLQPHGAGVYLVTTVPSERCGLGSLPAGP</sequence>
<dbReference type="EMBL" id="FAXA01000014">
    <property type="protein sequence ID" value="CUV01147.1"/>
    <property type="molecule type" value="Genomic_DNA"/>
</dbReference>
<evidence type="ECO:0000256" key="1">
    <source>
        <dbReference type="ARBA" id="ARBA00022679"/>
    </source>
</evidence>
<evidence type="ECO:0000256" key="2">
    <source>
        <dbReference type="ARBA" id="ARBA00022741"/>
    </source>
</evidence>
<dbReference type="PIRSF" id="PIRSF010376">
    <property type="entry name" value="IspE"/>
    <property type="match status" value="1"/>
</dbReference>
<dbReference type="PANTHER" id="PTHR43527:SF2">
    <property type="entry name" value="4-DIPHOSPHOCYTIDYL-2-C-METHYL-D-ERYTHRITOL KINASE, CHLOROPLASTIC"/>
    <property type="match status" value="1"/>
</dbReference>
<dbReference type="InterPro" id="IPR036554">
    <property type="entry name" value="GHMP_kinase_C_sf"/>
</dbReference>
<protein>
    <submittedName>
        <fullName evidence="6">4-diphosphocytidyl-2-C-methyl-D-erythritol kinase</fullName>
        <ecNumber evidence="6">2.7.1.148</ecNumber>
    </submittedName>
</protein>
<dbReference type="InterPro" id="IPR004424">
    <property type="entry name" value="IspE"/>
</dbReference>
<dbReference type="Pfam" id="PF00288">
    <property type="entry name" value="GHMP_kinases_N"/>
    <property type="match status" value="1"/>
</dbReference>
<keyword evidence="1 6" id="KW-0808">Transferase</keyword>
<dbReference type="InterPro" id="IPR020568">
    <property type="entry name" value="Ribosomal_Su5_D2-typ_SF"/>
</dbReference>
<dbReference type="GO" id="GO:0016114">
    <property type="term" value="P:terpenoid biosynthetic process"/>
    <property type="evidence" value="ECO:0007669"/>
    <property type="project" value="InterPro"/>
</dbReference>
<dbReference type="Gene3D" id="3.30.70.890">
    <property type="entry name" value="GHMP kinase, C-terminal domain"/>
    <property type="match status" value="1"/>
</dbReference>
<organism evidence="6">
    <name type="scientific">hydrothermal vent metagenome</name>
    <dbReference type="NCBI Taxonomy" id="652676"/>
    <lineage>
        <taxon>unclassified sequences</taxon>
        <taxon>metagenomes</taxon>
        <taxon>ecological metagenomes</taxon>
    </lineage>
</organism>
<proteinExistence type="inferred from homology"/>
<reference evidence="6" key="1">
    <citation type="submission" date="2015-10" db="EMBL/GenBank/DDBJ databases">
        <authorList>
            <person name="Gilbert D.G."/>
        </authorList>
    </citation>
    <scope>NUCLEOTIDE SEQUENCE</scope>
</reference>
<dbReference type="HAMAP" id="MF_00061">
    <property type="entry name" value="IspE"/>
    <property type="match status" value="1"/>
</dbReference>
<dbReference type="GO" id="GO:0050515">
    <property type="term" value="F:4-(cytidine 5'-diphospho)-2-C-methyl-D-erythritol kinase activity"/>
    <property type="evidence" value="ECO:0007669"/>
    <property type="project" value="UniProtKB-EC"/>
</dbReference>
<gene>
    <name evidence="6" type="ORF">MGWOODY_Clf372</name>
</gene>
<dbReference type="GO" id="GO:0005524">
    <property type="term" value="F:ATP binding"/>
    <property type="evidence" value="ECO:0007669"/>
    <property type="project" value="UniProtKB-KW"/>
</dbReference>
<evidence type="ECO:0000256" key="3">
    <source>
        <dbReference type="ARBA" id="ARBA00022777"/>
    </source>
</evidence>
<keyword evidence="3 6" id="KW-0418">Kinase</keyword>
<dbReference type="SUPFAM" id="SSF55060">
    <property type="entry name" value="GHMP Kinase, C-terminal domain"/>
    <property type="match status" value="1"/>
</dbReference>
<dbReference type="InterPro" id="IPR014721">
    <property type="entry name" value="Ribsml_uS5_D2-typ_fold_subgr"/>
</dbReference>
<name>A0A161K7H5_9ZZZZ</name>
<evidence type="ECO:0000256" key="4">
    <source>
        <dbReference type="ARBA" id="ARBA00022840"/>
    </source>
</evidence>
<dbReference type="InterPro" id="IPR006204">
    <property type="entry name" value="GHMP_kinase_N_dom"/>
</dbReference>
<evidence type="ECO:0000313" key="6">
    <source>
        <dbReference type="EMBL" id="CUV01147.1"/>
    </source>
</evidence>
<dbReference type="Gene3D" id="3.30.230.10">
    <property type="match status" value="1"/>
</dbReference>
<dbReference type="AlphaFoldDB" id="A0A161K7H5"/>
<keyword evidence="2" id="KW-0547">Nucleotide-binding</keyword>
<dbReference type="EC" id="2.7.1.148" evidence="6"/>